<feature type="transmembrane region" description="Helical" evidence="1">
    <location>
        <begin position="12"/>
        <end position="40"/>
    </location>
</feature>
<comment type="caution">
    <text evidence="2">The sequence shown here is derived from an EMBL/GenBank/DDBJ whole genome shotgun (WGS) entry which is preliminary data.</text>
</comment>
<dbReference type="Proteomes" id="UP000076131">
    <property type="component" value="Unassembled WGS sequence"/>
</dbReference>
<feature type="transmembrane region" description="Helical" evidence="1">
    <location>
        <begin position="52"/>
        <end position="72"/>
    </location>
</feature>
<keyword evidence="1" id="KW-0812">Transmembrane</keyword>
<dbReference type="RefSeq" id="WP_039953638.1">
    <property type="nucleotide sequence ID" value="NZ_LVJS01000114.1"/>
</dbReference>
<reference evidence="2 3" key="1">
    <citation type="journal article" date="2016" name="MBio">
        <title>Lateral Gene Transfer in a Heavy Metal-Contaminated-Groundwater Microbial Community.</title>
        <authorList>
            <person name="Hemme C.L."/>
            <person name="Green S.J."/>
            <person name="Rishishwar L."/>
            <person name="Prakash O."/>
            <person name="Pettenato A."/>
            <person name="Chakraborty R."/>
            <person name="Deutschbauer A.M."/>
            <person name="Van Nostrand J.D."/>
            <person name="Wu L."/>
            <person name="He Z."/>
            <person name="Jordan I.K."/>
            <person name="Hazen T.C."/>
            <person name="Arkin A.P."/>
            <person name="Kostka J.E."/>
            <person name="Zhou J."/>
        </authorList>
    </citation>
    <scope>NUCLEOTIDE SEQUENCE [LARGE SCALE GENOMIC DNA]</scope>
    <source>
        <strain evidence="2 3">FW104-T7</strain>
    </source>
</reference>
<proteinExistence type="predicted"/>
<protein>
    <submittedName>
        <fullName evidence="2">Uncharacterized protein</fullName>
    </submittedName>
</protein>
<sequence>MGTSSLAALAGMGLFAMLVIVVVAMLLAALVLSVSFRLVVGYMPSYPRALGAVVLTWIATFVAMAIVGMVSSAGSGEFLSLVVQFLVGAAIVNYLLLSQNGSPIGYGKACVVQLISLVIFIVLALIAGAVMAVFFGSMLAHA</sequence>
<evidence type="ECO:0000256" key="1">
    <source>
        <dbReference type="SAM" id="Phobius"/>
    </source>
</evidence>
<keyword evidence="1" id="KW-0472">Membrane</keyword>
<dbReference type="EMBL" id="LVJS01000114">
    <property type="protein sequence ID" value="KZC22370.1"/>
    <property type="molecule type" value="Genomic_DNA"/>
</dbReference>
<evidence type="ECO:0000313" key="2">
    <source>
        <dbReference type="EMBL" id="KZC22370.1"/>
    </source>
</evidence>
<name>A0A154QE16_9GAMM</name>
<keyword evidence="3" id="KW-1185">Reference proteome</keyword>
<feature type="transmembrane region" description="Helical" evidence="1">
    <location>
        <begin position="78"/>
        <end position="97"/>
    </location>
</feature>
<dbReference type="eggNOG" id="ENOG5031H9K">
    <property type="taxonomic scope" value="Bacteria"/>
</dbReference>
<dbReference type="AlphaFoldDB" id="A0A154QE16"/>
<keyword evidence="1" id="KW-1133">Transmembrane helix</keyword>
<evidence type="ECO:0000313" key="3">
    <source>
        <dbReference type="Proteomes" id="UP000076131"/>
    </source>
</evidence>
<accession>A0A154QE16</accession>
<feature type="transmembrane region" description="Helical" evidence="1">
    <location>
        <begin position="109"/>
        <end position="135"/>
    </location>
</feature>
<gene>
    <name evidence="2" type="ORF">RHOFW104T7_01115</name>
</gene>
<organism evidence="2 3">
    <name type="scientific">Rhodanobacter thiooxydans</name>
    <dbReference type="NCBI Taxonomy" id="416169"/>
    <lineage>
        <taxon>Bacteria</taxon>
        <taxon>Pseudomonadati</taxon>
        <taxon>Pseudomonadota</taxon>
        <taxon>Gammaproteobacteria</taxon>
        <taxon>Lysobacterales</taxon>
        <taxon>Rhodanobacteraceae</taxon>
        <taxon>Rhodanobacter</taxon>
    </lineage>
</organism>